<feature type="transmembrane region" description="Helical" evidence="15">
    <location>
        <begin position="111"/>
        <end position="129"/>
    </location>
</feature>
<keyword evidence="9 15" id="KW-1133">Transmembrane helix</keyword>
<evidence type="ECO:0000313" key="18">
    <source>
        <dbReference type="Proteomes" id="UP001108240"/>
    </source>
</evidence>
<dbReference type="Gene3D" id="1.20.1250.20">
    <property type="entry name" value="MFS general substrate transporter like domains"/>
    <property type="match status" value="1"/>
</dbReference>
<dbReference type="Pfam" id="PF00083">
    <property type="entry name" value="Sugar_tr"/>
    <property type="match status" value="2"/>
</dbReference>
<feature type="transmembrane region" description="Helical" evidence="15">
    <location>
        <begin position="394"/>
        <end position="419"/>
    </location>
</feature>
<evidence type="ECO:0000256" key="15">
    <source>
        <dbReference type="SAM" id="Phobius"/>
    </source>
</evidence>
<evidence type="ECO:0000256" key="6">
    <source>
        <dbReference type="ARBA" id="ARBA00022490"/>
    </source>
</evidence>
<evidence type="ECO:0000256" key="13">
    <source>
        <dbReference type="ARBA" id="ARBA00039240"/>
    </source>
</evidence>
<dbReference type="InterPro" id="IPR036259">
    <property type="entry name" value="MFS_trans_sf"/>
</dbReference>
<evidence type="ECO:0000256" key="5">
    <source>
        <dbReference type="ARBA" id="ARBA00022448"/>
    </source>
</evidence>
<dbReference type="AlphaFoldDB" id="A0A8C1E6D1"/>
<evidence type="ECO:0000256" key="3">
    <source>
        <dbReference type="ARBA" id="ARBA00004556"/>
    </source>
</evidence>
<reference evidence="17" key="1">
    <citation type="submission" date="2025-08" db="UniProtKB">
        <authorList>
            <consortium name="Ensembl"/>
        </authorList>
    </citation>
    <scope>IDENTIFICATION</scope>
</reference>
<dbReference type="GO" id="GO:0012505">
    <property type="term" value="C:endomembrane system"/>
    <property type="evidence" value="ECO:0007669"/>
    <property type="project" value="UniProtKB-SubCell"/>
</dbReference>
<dbReference type="InterPro" id="IPR005829">
    <property type="entry name" value="Sugar_transporter_CS"/>
</dbReference>
<dbReference type="PROSITE" id="PS00216">
    <property type="entry name" value="SUGAR_TRANSPORT_1"/>
    <property type="match status" value="1"/>
</dbReference>
<dbReference type="Proteomes" id="UP001108240">
    <property type="component" value="Unplaced"/>
</dbReference>
<comment type="function">
    <text evidence="12">Facilitative glucose transporter required for the development of the cardiovascular system.</text>
</comment>
<evidence type="ECO:0000256" key="9">
    <source>
        <dbReference type="ARBA" id="ARBA00022989"/>
    </source>
</evidence>
<dbReference type="GO" id="GO:0016020">
    <property type="term" value="C:membrane"/>
    <property type="evidence" value="ECO:0007669"/>
    <property type="project" value="InterPro"/>
</dbReference>
<feature type="transmembrane region" description="Helical" evidence="15">
    <location>
        <begin position="141"/>
        <end position="162"/>
    </location>
</feature>
<protein>
    <recommendedName>
        <fullName evidence="13">Solute carrier family 2, facilitated glucose transporter member 10</fullName>
    </recommendedName>
    <alternativeName>
        <fullName evidence="14">Glucose transporter type 10</fullName>
    </alternativeName>
</protein>
<evidence type="ECO:0000256" key="7">
    <source>
        <dbReference type="ARBA" id="ARBA00022597"/>
    </source>
</evidence>
<dbReference type="PROSITE" id="PS50850">
    <property type="entry name" value="MFS"/>
    <property type="match status" value="1"/>
</dbReference>
<evidence type="ECO:0000256" key="1">
    <source>
        <dbReference type="ARBA" id="ARBA00000618"/>
    </source>
</evidence>
<evidence type="ECO:0000256" key="4">
    <source>
        <dbReference type="ARBA" id="ARBA00007004"/>
    </source>
</evidence>
<feature type="transmembrane region" description="Helical" evidence="15">
    <location>
        <begin position="457"/>
        <end position="481"/>
    </location>
</feature>
<dbReference type="InterPro" id="IPR005828">
    <property type="entry name" value="MFS_sugar_transport-like"/>
</dbReference>
<sequence>MSQQKKKMGCSVLILTITASTLGGLVFGYELGIISGALPQLQAQFYLGCVQQEAVVSALLIGSLSASVIGGWLIDRHGRRTSILLSNLLILGGTIILTTSISFLALVVGRAIIGFAMSISSMSCCIFVSEMVAPERRGLMVTLYEVGITVGILLAYAANYVLSGVQAGWRYMFGLAIIPSLMQLVSIGFLPQTTGTSESLITEDDSQQSDRLTGEMSNQHSTEQVKYSVFDLFKTKENMCRRTAIGLGLVLSQQFTGQPNVLFYASTILFSVGFKSNASAVLASVGLGIVKVIATLLAMICSDKVGRRSLLIGGCTVLAVGLILTGFLCRQSVIDTTKQCTSLEPHSNWTSLAENQENMGNNVVNQSTPSTGHETHDAYENSNISSHSEDMYKWIIFICMMTVVSAFSVSFGPMTWLVLSEIFPKEVRGRAYSFINCFNVGANLIVTFSFLSITDVIGLSGIFFVYGVIGMAAVVFIYLVLPETKGKSLHKIDRELSQTRFFHREEFCSIFQRRHFSPGYQRVHLTSTTT</sequence>
<dbReference type="GO" id="GO:0048471">
    <property type="term" value="C:perinuclear region of cytoplasm"/>
    <property type="evidence" value="ECO:0007669"/>
    <property type="project" value="UniProtKB-SubCell"/>
</dbReference>
<feature type="transmembrane region" description="Helical" evidence="15">
    <location>
        <begin position="431"/>
        <end position="451"/>
    </location>
</feature>
<evidence type="ECO:0000259" key="16">
    <source>
        <dbReference type="PROSITE" id="PS50850"/>
    </source>
</evidence>
<evidence type="ECO:0000256" key="11">
    <source>
        <dbReference type="ARBA" id="ARBA00023180"/>
    </source>
</evidence>
<keyword evidence="5" id="KW-0813">Transport</keyword>
<reference evidence="17" key="2">
    <citation type="submission" date="2025-09" db="UniProtKB">
        <authorList>
            <consortium name="Ensembl"/>
        </authorList>
    </citation>
    <scope>IDENTIFICATION</scope>
</reference>
<feature type="domain" description="Major facilitator superfamily (MFS) profile" evidence="16">
    <location>
        <begin position="16"/>
        <end position="485"/>
    </location>
</feature>
<comment type="catalytic activity">
    <reaction evidence="1">
        <text>D-glucose(out) = D-glucose(in)</text>
        <dbReference type="Rhea" id="RHEA:60376"/>
        <dbReference type="ChEBI" id="CHEBI:4167"/>
    </reaction>
</comment>
<dbReference type="InterPro" id="IPR003663">
    <property type="entry name" value="Sugar/inositol_transpt"/>
</dbReference>
<dbReference type="PANTHER" id="PTHR48023:SF7">
    <property type="entry name" value="SOLUTE CARRIER FAMILY 2, FACILITATED GLUCOSE TRANSPORTER MEMBER 10"/>
    <property type="match status" value="1"/>
</dbReference>
<evidence type="ECO:0000256" key="14">
    <source>
        <dbReference type="ARBA" id="ARBA00042909"/>
    </source>
</evidence>
<dbReference type="InterPro" id="IPR020846">
    <property type="entry name" value="MFS_dom"/>
</dbReference>
<dbReference type="GO" id="GO:0055056">
    <property type="term" value="F:D-glucose transmembrane transporter activity"/>
    <property type="evidence" value="ECO:0007669"/>
    <property type="project" value="TreeGrafter"/>
</dbReference>
<feature type="transmembrane region" description="Helical" evidence="15">
    <location>
        <begin position="12"/>
        <end position="34"/>
    </location>
</feature>
<keyword evidence="7" id="KW-0762">Sugar transport</keyword>
<proteinExistence type="inferred from homology"/>
<feature type="transmembrane region" description="Helical" evidence="15">
    <location>
        <begin position="168"/>
        <end position="190"/>
    </location>
</feature>
<comment type="similarity">
    <text evidence="4">Belongs to the major facilitator superfamily. Sugar transporter (TC 2.A.1.1) family. Glucose transporter subfamily.</text>
</comment>
<organism evidence="17 18">
    <name type="scientific">Cyprinus carpio carpio</name>
    <dbReference type="NCBI Taxonomy" id="630221"/>
    <lineage>
        <taxon>Eukaryota</taxon>
        <taxon>Metazoa</taxon>
        <taxon>Chordata</taxon>
        <taxon>Craniata</taxon>
        <taxon>Vertebrata</taxon>
        <taxon>Euteleostomi</taxon>
        <taxon>Actinopterygii</taxon>
        <taxon>Neopterygii</taxon>
        <taxon>Teleostei</taxon>
        <taxon>Ostariophysi</taxon>
        <taxon>Cypriniformes</taxon>
        <taxon>Cyprinidae</taxon>
        <taxon>Cyprininae</taxon>
        <taxon>Cyprinus</taxon>
    </lineage>
</organism>
<evidence type="ECO:0000256" key="2">
    <source>
        <dbReference type="ARBA" id="ARBA00004127"/>
    </source>
</evidence>
<keyword evidence="18" id="KW-1185">Reference proteome</keyword>
<dbReference type="InterPro" id="IPR050820">
    <property type="entry name" value="MFS_Sugar_Transporter"/>
</dbReference>
<dbReference type="GO" id="GO:0072359">
    <property type="term" value="P:circulatory system development"/>
    <property type="evidence" value="ECO:0007669"/>
    <property type="project" value="TreeGrafter"/>
</dbReference>
<dbReference type="SUPFAM" id="SSF103473">
    <property type="entry name" value="MFS general substrate transporter"/>
    <property type="match status" value="1"/>
</dbReference>
<evidence type="ECO:0000313" key="17">
    <source>
        <dbReference type="Ensembl" id="ENSCCRP00000072910.2"/>
    </source>
</evidence>
<name>A0A8C1E6D1_CYPCA</name>
<evidence type="ECO:0000256" key="12">
    <source>
        <dbReference type="ARBA" id="ARBA00037777"/>
    </source>
</evidence>
<keyword evidence="10 15" id="KW-0472">Membrane</keyword>
<dbReference type="PRINTS" id="PR00171">
    <property type="entry name" value="SUGRTRNSPORT"/>
</dbReference>
<evidence type="ECO:0000256" key="10">
    <source>
        <dbReference type="ARBA" id="ARBA00023136"/>
    </source>
</evidence>
<dbReference type="Ensembl" id="ENSCCRT00000079006.2">
    <property type="protein sequence ID" value="ENSCCRP00000072910.2"/>
    <property type="gene ID" value="ENSCCRG00000039374.2"/>
</dbReference>
<accession>A0A8C1E6D1</accession>
<dbReference type="GO" id="GO:1904659">
    <property type="term" value="P:D-glucose transmembrane transport"/>
    <property type="evidence" value="ECO:0007669"/>
    <property type="project" value="TreeGrafter"/>
</dbReference>
<feature type="transmembrane region" description="Helical" evidence="15">
    <location>
        <begin position="310"/>
        <end position="328"/>
    </location>
</feature>
<dbReference type="FunFam" id="1.20.1250.20:FF:000790">
    <property type="entry name" value="Solute carrier family 2 member 10"/>
    <property type="match status" value="1"/>
</dbReference>
<feature type="transmembrane region" description="Helical" evidence="15">
    <location>
        <begin position="244"/>
        <end position="266"/>
    </location>
</feature>
<feature type="transmembrane region" description="Helical" evidence="15">
    <location>
        <begin position="54"/>
        <end position="74"/>
    </location>
</feature>
<dbReference type="OMA" id="GCYRIPV"/>
<dbReference type="GeneTree" id="ENSGT00940000159430"/>
<feature type="transmembrane region" description="Helical" evidence="15">
    <location>
        <begin position="278"/>
        <end position="298"/>
    </location>
</feature>
<evidence type="ECO:0000256" key="8">
    <source>
        <dbReference type="ARBA" id="ARBA00022692"/>
    </source>
</evidence>
<keyword evidence="8 15" id="KW-0812">Transmembrane</keyword>
<dbReference type="PANTHER" id="PTHR48023">
    <property type="entry name" value="D-XYLOSE-PROTON SYMPORTER-LIKE 2"/>
    <property type="match status" value="1"/>
</dbReference>
<dbReference type="FunFam" id="1.20.1250.20:FF:000164">
    <property type="entry name" value="solute carrier family 2, facilitated glucose transporter member 10"/>
    <property type="match status" value="1"/>
</dbReference>
<feature type="transmembrane region" description="Helical" evidence="15">
    <location>
        <begin position="83"/>
        <end position="105"/>
    </location>
</feature>
<comment type="subcellular location">
    <subcellularLocation>
        <location evidence="3">Cytoplasm</location>
        <location evidence="3">Perinuclear region</location>
    </subcellularLocation>
    <subcellularLocation>
        <location evidence="2">Endomembrane system</location>
        <topology evidence="2">Multi-pass membrane protein</topology>
    </subcellularLocation>
</comment>
<keyword evidence="11" id="KW-0325">Glycoprotein</keyword>
<keyword evidence="6" id="KW-0963">Cytoplasm</keyword>